<gene>
    <name evidence="2" type="primary">LOC110790591</name>
</gene>
<organism evidence="1 2">
    <name type="scientific">Spinacia oleracea</name>
    <name type="common">Spinach</name>
    <dbReference type="NCBI Taxonomy" id="3562"/>
    <lineage>
        <taxon>Eukaryota</taxon>
        <taxon>Viridiplantae</taxon>
        <taxon>Streptophyta</taxon>
        <taxon>Embryophyta</taxon>
        <taxon>Tracheophyta</taxon>
        <taxon>Spermatophyta</taxon>
        <taxon>Magnoliopsida</taxon>
        <taxon>eudicotyledons</taxon>
        <taxon>Gunneridae</taxon>
        <taxon>Pentapetalae</taxon>
        <taxon>Caryophyllales</taxon>
        <taxon>Chenopodiaceae</taxon>
        <taxon>Chenopodioideae</taxon>
        <taxon>Anserineae</taxon>
        <taxon>Spinacia</taxon>
    </lineage>
</organism>
<accession>A0A9R0IKL1</accession>
<protein>
    <recommendedName>
        <fullName evidence="3">RNase H type-1 domain-containing protein</fullName>
    </recommendedName>
</protein>
<dbReference type="Gene3D" id="3.30.420.10">
    <property type="entry name" value="Ribonuclease H-like superfamily/Ribonuclease H"/>
    <property type="match status" value="1"/>
</dbReference>
<dbReference type="InterPro" id="IPR012337">
    <property type="entry name" value="RNaseH-like_sf"/>
</dbReference>
<evidence type="ECO:0000313" key="2">
    <source>
        <dbReference type="RefSeq" id="XP_021851067.2"/>
    </source>
</evidence>
<proteinExistence type="predicted"/>
<dbReference type="GeneID" id="110790591"/>
<dbReference type="SUPFAM" id="SSF53098">
    <property type="entry name" value="Ribonuclease H-like"/>
    <property type="match status" value="1"/>
</dbReference>
<evidence type="ECO:0008006" key="3">
    <source>
        <dbReference type="Google" id="ProtNLM"/>
    </source>
</evidence>
<name>A0A9R0IKL1_SPIOL</name>
<reference evidence="1" key="1">
    <citation type="journal article" date="2021" name="Nat. Commun.">
        <title>Genomic analyses provide insights into spinach domestication and the genetic basis of agronomic traits.</title>
        <authorList>
            <person name="Cai X."/>
            <person name="Sun X."/>
            <person name="Xu C."/>
            <person name="Sun H."/>
            <person name="Wang X."/>
            <person name="Ge C."/>
            <person name="Zhang Z."/>
            <person name="Wang Q."/>
            <person name="Fei Z."/>
            <person name="Jiao C."/>
            <person name="Wang Q."/>
        </authorList>
    </citation>
    <scope>NUCLEOTIDE SEQUENCE [LARGE SCALE GENOMIC DNA]</scope>
    <source>
        <strain evidence="1">cv. Varoflay</strain>
    </source>
</reference>
<dbReference type="Proteomes" id="UP000813463">
    <property type="component" value="Chromosome 1"/>
</dbReference>
<dbReference type="KEGG" id="soe:110790591"/>
<dbReference type="RefSeq" id="XP_021851067.2">
    <property type="nucleotide sequence ID" value="XM_021995375.2"/>
</dbReference>
<dbReference type="AlphaFoldDB" id="A0A9R0IKL1"/>
<dbReference type="PANTHER" id="PTHR48475">
    <property type="entry name" value="RIBONUCLEASE H"/>
    <property type="match status" value="1"/>
</dbReference>
<dbReference type="GO" id="GO:0003676">
    <property type="term" value="F:nucleic acid binding"/>
    <property type="evidence" value="ECO:0007669"/>
    <property type="project" value="InterPro"/>
</dbReference>
<dbReference type="InterPro" id="IPR036397">
    <property type="entry name" value="RNaseH_sf"/>
</dbReference>
<reference evidence="2" key="2">
    <citation type="submission" date="2025-08" db="UniProtKB">
        <authorList>
            <consortium name="RefSeq"/>
        </authorList>
    </citation>
    <scope>IDENTIFICATION</scope>
    <source>
        <tissue evidence="2">Leaf</tissue>
    </source>
</reference>
<dbReference type="PANTHER" id="PTHR48475:SF2">
    <property type="entry name" value="RIBONUCLEASE H"/>
    <property type="match status" value="1"/>
</dbReference>
<sequence>MIRYLAKLKTVSAQLEKFSINLVPRVENTLADALSKLASSNVADLKRTVMMDVMNKRSIESDETRVMVITTQANWVKLAHSSVCHQQSNGQAKAANKKILVALKKKLEDCKGKWEDLMPEVLWCKRTAVKEATSESPFKLSFGSEAVIPAEMVLPTMRIQHYDEERNDQLLRHQLDLMPEIRLKGEISSAAYKNRMSRAYNKK</sequence>
<keyword evidence="1" id="KW-1185">Reference proteome</keyword>
<evidence type="ECO:0000313" key="1">
    <source>
        <dbReference type="Proteomes" id="UP000813463"/>
    </source>
</evidence>